<accession>A0ABP1FP03</accession>
<keyword evidence="3" id="KW-1133">Transmembrane helix</keyword>
<dbReference type="EMBL" id="CAXHTA020000005">
    <property type="protein sequence ID" value="CAL5221679.1"/>
    <property type="molecule type" value="Genomic_DNA"/>
</dbReference>
<name>A0ABP1FP03_9CHLO</name>
<keyword evidence="5" id="KW-1185">Reference proteome</keyword>
<evidence type="ECO:0000256" key="1">
    <source>
        <dbReference type="SAM" id="Coils"/>
    </source>
</evidence>
<organism evidence="4 5">
    <name type="scientific">Coccomyxa viridis</name>
    <dbReference type="NCBI Taxonomy" id="1274662"/>
    <lineage>
        <taxon>Eukaryota</taxon>
        <taxon>Viridiplantae</taxon>
        <taxon>Chlorophyta</taxon>
        <taxon>core chlorophytes</taxon>
        <taxon>Trebouxiophyceae</taxon>
        <taxon>Trebouxiophyceae incertae sedis</taxon>
        <taxon>Coccomyxaceae</taxon>
        <taxon>Coccomyxa</taxon>
    </lineage>
</organism>
<feature type="transmembrane region" description="Helical" evidence="3">
    <location>
        <begin position="32"/>
        <end position="52"/>
    </location>
</feature>
<feature type="transmembrane region" description="Helical" evidence="3">
    <location>
        <begin position="282"/>
        <end position="305"/>
    </location>
</feature>
<proteinExistence type="predicted"/>
<feature type="region of interest" description="Disordered" evidence="2">
    <location>
        <begin position="1"/>
        <end position="27"/>
    </location>
</feature>
<evidence type="ECO:0000313" key="4">
    <source>
        <dbReference type="EMBL" id="CAL5221679.1"/>
    </source>
</evidence>
<sequence length="345" mass="37569">MAEDLPWDKALGTPLPEEKKRRYSQRTARSRHLLTGVAILVAALALLAAWWGSQSRSRMGQLSDGNAKEDVLDTLERGSGRLRLPQGAEHDESDRTEPMTCVPEAAWQQLVAAKEQIREVVGLRHKLAQSEQSLDEARKAAKDGAAEAQAARAEAAGARKTLQGCQAAEKLSREREGAASAEAQELRQERLSTAEKVETCSAALRAGEKRLGDLEQAAAIEKEAAVREAKESCKGAVKKAEVLEGELATCQGRLAGLGEGCSKCWHMLDDSKEALHHVQWRAALMAAALCITTLLSIAAAVYARIMSRRVGQLRLQAEKLRCDAAEAQGGLRQRIRMRDPNARQL</sequence>
<reference evidence="4 5" key="1">
    <citation type="submission" date="2024-06" db="EMBL/GenBank/DDBJ databases">
        <authorList>
            <person name="Kraege A."/>
            <person name="Thomma B."/>
        </authorList>
    </citation>
    <scope>NUCLEOTIDE SEQUENCE [LARGE SCALE GENOMIC DNA]</scope>
</reference>
<evidence type="ECO:0000256" key="2">
    <source>
        <dbReference type="SAM" id="MobiDB-lite"/>
    </source>
</evidence>
<dbReference type="Proteomes" id="UP001497392">
    <property type="component" value="Unassembled WGS sequence"/>
</dbReference>
<evidence type="ECO:0000313" key="5">
    <source>
        <dbReference type="Proteomes" id="UP001497392"/>
    </source>
</evidence>
<evidence type="ECO:0000256" key="3">
    <source>
        <dbReference type="SAM" id="Phobius"/>
    </source>
</evidence>
<feature type="coiled-coil region" evidence="1">
    <location>
        <begin position="120"/>
        <end position="154"/>
    </location>
</feature>
<keyword evidence="3" id="KW-0812">Transmembrane</keyword>
<protein>
    <submittedName>
        <fullName evidence="4">G3912 protein</fullName>
    </submittedName>
</protein>
<feature type="compositionally biased region" description="Basic and acidic residues" evidence="2">
    <location>
        <begin position="88"/>
        <end position="97"/>
    </location>
</feature>
<gene>
    <name evidence="4" type="primary">g3912</name>
    <name evidence="4" type="ORF">VP750_LOCUS3338</name>
</gene>
<keyword evidence="1" id="KW-0175">Coiled coil</keyword>
<keyword evidence="3" id="KW-0472">Membrane</keyword>
<feature type="region of interest" description="Disordered" evidence="2">
    <location>
        <begin position="76"/>
        <end position="98"/>
    </location>
</feature>
<comment type="caution">
    <text evidence="4">The sequence shown here is derived from an EMBL/GenBank/DDBJ whole genome shotgun (WGS) entry which is preliminary data.</text>
</comment>